<dbReference type="CDD" id="cd01752">
    <property type="entry name" value="PLAT_polycystin"/>
    <property type="match status" value="1"/>
</dbReference>
<dbReference type="PRINTS" id="PR01433">
    <property type="entry name" value="POLYCYSTIN2"/>
</dbReference>
<dbReference type="InterPro" id="IPR001024">
    <property type="entry name" value="PLAT/LH2_dom"/>
</dbReference>
<dbReference type="InterPro" id="IPR036392">
    <property type="entry name" value="PLAT/LH2_dom_sf"/>
</dbReference>
<dbReference type="Pfam" id="PF01825">
    <property type="entry name" value="GPS"/>
    <property type="match status" value="1"/>
</dbReference>
<evidence type="ECO:0000256" key="4">
    <source>
        <dbReference type="ARBA" id="ARBA00022729"/>
    </source>
</evidence>
<feature type="transmembrane region" description="Helical" evidence="11">
    <location>
        <begin position="1219"/>
        <end position="1246"/>
    </location>
</feature>
<feature type="transmembrane region" description="Helical" evidence="11">
    <location>
        <begin position="707"/>
        <end position="725"/>
    </location>
</feature>
<dbReference type="PROSITE" id="PS50221">
    <property type="entry name" value="GAIN_B"/>
    <property type="match status" value="1"/>
</dbReference>
<feature type="region of interest" description="Disordered" evidence="10">
    <location>
        <begin position="801"/>
        <end position="821"/>
    </location>
</feature>
<protein>
    <submittedName>
        <fullName evidence="16">Polycystic kidney disease protein 1-like 3</fullName>
    </submittedName>
</protein>
<gene>
    <name evidence="16" type="primary">PKD1L3</name>
</gene>
<evidence type="ECO:0000313" key="16">
    <source>
        <dbReference type="RefSeq" id="XP_015283694.1"/>
    </source>
</evidence>
<dbReference type="InterPro" id="IPR051223">
    <property type="entry name" value="Polycystin"/>
</dbReference>
<evidence type="ECO:0000256" key="8">
    <source>
        <dbReference type="ARBA" id="ARBA00023180"/>
    </source>
</evidence>
<dbReference type="SUPFAM" id="SSF49723">
    <property type="entry name" value="Lipase/lipooxygenase domain (PLAT/LH2 domain)"/>
    <property type="match status" value="1"/>
</dbReference>
<evidence type="ECO:0000256" key="2">
    <source>
        <dbReference type="ARBA" id="ARBA00007200"/>
    </source>
</evidence>
<dbReference type="Pfam" id="PF01477">
    <property type="entry name" value="PLAT"/>
    <property type="match status" value="1"/>
</dbReference>
<keyword evidence="7" id="KW-1015">Disulfide bond</keyword>
<evidence type="ECO:0000256" key="3">
    <source>
        <dbReference type="ARBA" id="ARBA00022692"/>
    </source>
</evidence>
<comment type="similarity">
    <text evidence="2">Belongs to the polycystin family.</text>
</comment>
<accession>A0ABM1LCK7</accession>
<feature type="transmembrane region" description="Helical" evidence="11">
    <location>
        <begin position="499"/>
        <end position="519"/>
    </location>
</feature>
<dbReference type="Gene3D" id="2.60.220.50">
    <property type="match status" value="1"/>
</dbReference>
<reference evidence="16" key="1">
    <citation type="submission" date="2025-08" db="UniProtKB">
        <authorList>
            <consortium name="RefSeq"/>
        </authorList>
    </citation>
    <scope>IDENTIFICATION</scope>
</reference>
<evidence type="ECO:0000256" key="11">
    <source>
        <dbReference type="SAM" id="Phobius"/>
    </source>
</evidence>
<keyword evidence="6 11" id="KW-0472">Membrane</keyword>
<dbReference type="InterPro" id="IPR016187">
    <property type="entry name" value="CTDL_fold"/>
</dbReference>
<evidence type="ECO:0000256" key="6">
    <source>
        <dbReference type="ARBA" id="ARBA00023136"/>
    </source>
</evidence>
<evidence type="ECO:0000313" key="15">
    <source>
        <dbReference type="Proteomes" id="UP000694871"/>
    </source>
</evidence>
<dbReference type="CDD" id="cd00037">
    <property type="entry name" value="CLECT"/>
    <property type="match status" value="1"/>
</dbReference>
<dbReference type="InterPro" id="IPR000203">
    <property type="entry name" value="GPS"/>
</dbReference>
<evidence type="ECO:0000256" key="1">
    <source>
        <dbReference type="ARBA" id="ARBA00004141"/>
    </source>
</evidence>
<feature type="compositionally biased region" description="Pro residues" evidence="10">
    <location>
        <begin position="801"/>
        <end position="811"/>
    </location>
</feature>
<organism evidence="15 16">
    <name type="scientific">Gekko japonicus</name>
    <name type="common">Schlegel's Japanese gecko</name>
    <dbReference type="NCBI Taxonomy" id="146911"/>
    <lineage>
        <taxon>Eukaryota</taxon>
        <taxon>Metazoa</taxon>
        <taxon>Chordata</taxon>
        <taxon>Craniata</taxon>
        <taxon>Vertebrata</taxon>
        <taxon>Euteleostomi</taxon>
        <taxon>Lepidosauria</taxon>
        <taxon>Squamata</taxon>
        <taxon>Bifurcata</taxon>
        <taxon>Gekkota</taxon>
        <taxon>Gekkonidae</taxon>
        <taxon>Gekkoninae</taxon>
        <taxon>Gekko</taxon>
    </lineage>
</organism>
<feature type="transmembrane region" description="Helical" evidence="11">
    <location>
        <begin position="1369"/>
        <end position="1395"/>
    </location>
</feature>
<feature type="transmembrane region" description="Helical" evidence="11">
    <location>
        <begin position="1308"/>
        <end position="1332"/>
    </location>
</feature>
<evidence type="ECO:0000256" key="7">
    <source>
        <dbReference type="ARBA" id="ARBA00023157"/>
    </source>
</evidence>
<dbReference type="InterPro" id="IPR003915">
    <property type="entry name" value="PKD_2"/>
</dbReference>
<dbReference type="Pfam" id="PF08016">
    <property type="entry name" value="PKD_channel"/>
    <property type="match status" value="1"/>
</dbReference>
<dbReference type="GeneID" id="107124709"/>
<evidence type="ECO:0000256" key="5">
    <source>
        <dbReference type="ARBA" id="ARBA00022989"/>
    </source>
</evidence>
<feature type="region of interest" description="Disordered" evidence="10">
    <location>
        <begin position="126"/>
        <end position="191"/>
    </location>
</feature>
<dbReference type="Pfam" id="PF20519">
    <property type="entry name" value="Polycystin_dom"/>
    <property type="match status" value="1"/>
</dbReference>
<dbReference type="InterPro" id="IPR046338">
    <property type="entry name" value="GAIN_dom_sf"/>
</dbReference>
<keyword evidence="3 11" id="KW-0812">Transmembrane</keyword>
<dbReference type="PROSITE" id="PS50095">
    <property type="entry name" value="PLAT"/>
    <property type="match status" value="1"/>
</dbReference>
<name>A0ABM1LCK7_GEKJA</name>
<dbReference type="InterPro" id="IPR057244">
    <property type="entry name" value="GAIN_B"/>
</dbReference>
<keyword evidence="15" id="KW-1185">Reference proteome</keyword>
<dbReference type="SMART" id="SM00303">
    <property type="entry name" value="GPS"/>
    <property type="match status" value="1"/>
</dbReference>
<keyword evidence="5 11" id="KW-1133">Transmembrane helix</keyword>
<evidence type="ECO:0000259" key="14">
    <source>
        <dbReference type="PROSITE" id="PS50221"/>
    </source>
</evidence>
<evidence type="ECO:0000256" key="9">
    <source>
        <dbReference type="PROSITE-ProRule" id="PRU00152"/>
    </source>
</evidence>
<dbReference type="SUPFAM" id="SSF56436">
    <property type="entry name" value="C-type lectin-like"/>
    <property type="match status" value="1"/>
</dbReference>
<evidence type="ECO:0000256" key="10">
    <source>
        <dbReference type="SAM" id="MobiDB-lite"/>
    </source>
</evidence>
<evidence type="ECO:0000259" key="13">
    <source>
        <dbReference type="PROSITE" id="PS50095"/>
    </source>
</evidence>
<feature type="domain" description="PLAT" evidence="13">
    <location>
        <begin position="544"/>
        <end position="661"/>
    </location>
</feature>
<feature type="chain" id="PRO_5045745374" evidence="12">
    <location>
        <begin position="16"/>
        <end position="1437"/>
    </location>
</feature>
<keyword evidence="8" id="KW-0325">Glycoprotein</keyword>
<dbReference type="Gene3D" id="2.60.60.20">
    <property type="entry name" value="PLAT/LH2 domain"/>
    <property type="match status" value="1"/>
</dbReference>
<dbReference type="SMART" id="SM00308">
    <property type="entry name" value="LH2"/>
    <property type="match status" value="1"/>
</dbReference>
<feature type="signal peptide" evidence="12">
    <location>
        <begin position="1"/>
        <end position="15"/>
    </location>
</feature>
<keyword evidence="4 12" id="KW-0732">Signal</keyword>
<feature type="transmembrane region" description="Helical" evidence="11">
    <location>
        <begin position="1267"/>
        <end position="1288"/>
    </location>
</feature>
<dbReference type="Proteomes" id="UP000694871">
    <property type="component" value="Unplaced"/>
</dbReference>
<proteinExistence type="inferred from homology"/>
<evidence type="ECO:0000256" key="12">
    <source>
        <dbReference type="SAM" id="SignalP"/>
    </source>
</evidence>
<comment type="subcellular location">
    <subcellularLocation>
        <location evidence="1">Membrane</location>
        <topology evidence="1">Multi-pass membrane protein</topology>
    </subcellularLocation>
</comment>
<sequence>MELPLGLWLWLHVASLPHQPLTGEAGYRLVRWPQSFPAAQAWCWLHGGSLLHSWDRHTKAFLLRSLNSESKSWIAPNAEVPRAPEEAGPGQGLLPECLSITRMGDQFWAREEACSKKLPFICQSGEEVSRGGNRPPEVAQSGFQPPAEAAVSPGPRPQPTRPTTAKGPGSPPPHSTVGPVTLSPRDVPPEDKGEALEQLLRQFNQTVPALGHSLAVERASRALRDLTSSPASLSEEDQPKPLTVTFPSASALAPLLSRHGQAPLQVQVASFALDPFQPLGGKAMASVASVAIHSSSEGPVGVHGLLEEIEILLGGEGEVEGSATRLNGSSGQFSMEVNVTSLEDALLVSVRPAAPLRITLHLASLPEAHHGRGCLLNTTLPNGSWQEEGAYVWVVPPEELRQRLHGPGTYSLSAVVASQAQGPSNVSVALASTGCYHWASQEQAWRSDGCRVGPRSTLRQTQCLCSHLTFLGRFLVFVPHVIDLQRTGQLLSQVGQNPVGLALLCSLLLAYGALLLWALRRQKADRRKVTVTVLAGHAGSASCRCYLVQVFTGYRRGAATSAKVVLTLYGAEGRSEPLLLQHPQAPSLETGGMDAFLLTTQQPLGALHAIRLWHDNSGASPSWFVHRLVVSDLAARKKWYFPCACWLAADMEDGQADKVFVAASDRELRSFGYLFWTGLVEKLTQEHLWLSVVTCSAWSPFTRVQRLSCCLALLLCAMLVNIMFWRGAAEEEEQARGSCAAGLSAAPSRALRGLCPLLAGPLVVVTWQELVVSLEAAVILLPLHLLILHIFRWVQPPALEPPPPPPPPPAVDPQLPQLEPSKQLPTITPLQQELTETVGFLYKNPLCRCQDLAEFPGTWKQVPELVAGLCALVRSSLRQLEEDPERLVQERSSTLHGYLCHVVHDLEAQLRSLDGHSLQNPYDHLHALDQLHRLQQQLQQLNPQLCVKQPRLRTSPEMQRQRVQLTFLAVLMVLCYAERSPSEFHLNDALQKSFTRHVGNIRHLEQLYSWARRTLLPSLYSEGPARDASAFLVGSVRLRQIRAEETGPAFFWPRHEDDRGCPRPHWGPRGRAQENAWVYQSETTLAEYPTRGTFAVYPGGGYLADLGRNASHANRILHALAQDKWLDQCTTAVLVEFTVYNANVNLFCAVTVMLESNGPGAVASSTALQILRLYPSSQMLVPLACAHLAFLLLLLYDIVAQGRGLKRQRWRHFRAKGNLLDAFSVLISLTVVGLYVRRGLLAASVLREHRQDRSRFLRVSEVANTDAALTYLIAFLVALTTVKLWNLLRLNPRMHLVTRTLQKAWDEIPGFLLTLLVLLIGYAFACNLLFGWSIVNFKTFSDSAVTIVGLLAGIFNYEAVLALDPVLGSLLLVTSILSMVFVVLNLLVSALLTVFSREMKAVSEEESMVQLVQLKISSLLGIKQGPPVPACGGAAED</sequence>
<dbReference type="InterPro" id="IPR042060">
    <property type="entry name" value="PLAT_polycystin1"/>
</dbReference>
<dbReference type="RefSeq" id="XP_015283694.1">
    <property type="nucleotide sequence ID" value="XM_015428208.1"/>
</dbReference>
<dbReference type="PANTHER" id="PTHR10877">
    <property type="entry name" value="POLYCYSTIN FAMILY MEMBER"/>
    <property type="match status" value="1"/>
</dbReference>
<dbReference type="Gene3D" id="1.10.287.70">
    <property type="match status" value="1"/>
</dbReference>
<comment type="caution">
    <text evidence="9">Lacks conserved residue(s) required for the propagation of feature annotation.</text>
</comment>
<dbReference type="InterPro" id="IPR046791">
    <property type="entry name" value="Polycystin_dom"/>
</dbReference>
<dbReference type="InterPro" id="IPR013122">
    <property type="entry name" value="PKD1_2_channel"/>
</dbReference>
<feature type="transmembrane region" description="Helical" evidence="11">
    <location>
        <begin position="1179"/>
        <end position="1199"/>
    </location>
</feature>
<dbReference type="PANTHER" id="PTHR10877:SF136">
    <property type="entry name" value="POLYCYSTIN-1-LIKE PROTEIN 3"/>
    <property type="match status" value="1"/>
</dbReference>
<feature type="domain" description="GAIN-B" evidence="14">
    <location>
        <begin position="324"/>
        <end position="482"/>
    </location>
</feature>